<sequence length="214" mass="21996">MPASSAPVESPTPPEEVAQAGSWLAPPAHWYSAPAQAVAPPPPRSLPSEKEAVAATAAAVAEVVAGLISPSAPPPASLAAPFPSPPAARRQPAEGKDATGKKRSMTERASEISTAPTSKRNKTAASDATGALRPAAGTSPPQTPEATVTWRLASSEVAKAVRNENKEPWAAFTRSTAPIEQLRADYNRLEARVDAHGRGGKLTAMAAASFREAA</sequence>
<feature type="region of interest" description="Disordered" evidence="1">
    <location>
        <begin position="1"/>
        <end position="56"/>
    </location>
</feature>
<organism evidence="2 3">
    <name type="scientific">Porphyra umbilicalis</name>
    <name type="common">Purple laver</name>
    <name type="synonym">Red alga</name>
    <dbReference type="NCBI Taxonomy" id="2786"/>
    <lineage>
        <taxon>Eukaryota</taxon>
        <taxon>Rhodophyta</taxon>
        <taxon>Bangiophyceae</taxon>
        <taxon>Bangiales</taxon>
        <taxon>Bangiaceae</taxon>
        <taxon>Porphyra</taxon>
    </lineage>
</organism>
<feature type="region of interest" description="Disordered" evidence="1">
    <location>
        <begin position="68"/>
        <end position="147"/>
    </location>
</feature>
<keyword evidence="3" id="KW-1185">Reference proteome</keyword>
<evidence type="ECO:0000313" key="2">
    <source>
        <dbReference type="EMBL" id="OSX75670.1"/>
    </source>
</evidence>
<dbReference type="Proteomes" id="UP000218209">
    <property type="component" value="Unassembled WGS sequence"/>
</dbReference>
<feature type="compositionally biased region" description="Basic and acidic residues" evidence="1">
    <location>
        <begin position="91"/>
        <end position="110"/>
    </location>
</feature>
<reference evidence="2 3" key="1">
    <citation type="submission" date="2017-03" db="EMBL/GenBank/DDBJ databases">
        <title>WGS assembly of Porphyra umbilicalis.</title>
        <authorList>
            <person name="Brawley S.H."/>
            <person name="Blouin N.A."/>
            <person name="Ficko-Blean E."/>
            <person name="Wheeler G.L."/>
            <person name="Lohr M."/>
            <person name="Goodson H.V."/>
            <person name="Jenkins J.W."/>
            <person name="Blaby-Haas C.E."/>
            <person name="Helliwell K.E."/>
            <person name="Chan C."/>
            <person name="Marriage T."/>
            <person name="Bhattacharya D."/>
            <person name="Klein A.S."/>
            <person name="Badis Y."/>
            <person name="Brodie J."/>
            <person name="Cao Y."/>
            <person name="Collen J."/>
            <person name="Dittami S.M."/>
            <person name="Gachon C.M."/>
            <person name="Green B.R."/>
            <person name="Karpowicz S."/>
            <person name="Kim J.W."/>
            <person name="Kudahl U."/>
            <person name="Lin S."/>
            <person name="Michel G."/>
            <person name="Mittag M."/>
            <person name="Olson B.J."/>
            <person name="Pangilinan J."/>
            <person name="Peng Y."/>
            <person name="Qiu H."/>
            <person name="Shu S."/>
            <person name="Singer J.T."/>
            <person name="Smith A.G."/>
            <person name="Sprecher B.N."/>
            <person name="Wagner V."/>
            <person name="Wang W."/>
            <person name="Wang Z.-Y."/>
            <person name="Yan J."/>
            <person name="Yarish C."/>
            <person name="Zoeuner-Riek S."/>
            <person name="Zhuang Y."/>
            <person name="Zou Y."/>
            <person name="Lindquist E.A."/>
            <person name="Grimwood J."/>
            <person name="Barry K."/>
            <person name="Rokhsar D.S."/>
            <person name="Schmutz J."/>
            <person name="Stiller J.W."/>
            <person name="Grossman A.R."/>
            <person name="Prochnik S.E."/>
        </authorList>
    </citation>
    <scope>NUCLEOTIDE SEQUENCE [LARGE SCALE GENOMIC DNA]</scope>
    <source>
        <strain evidence="2">4086291</strain>
    </source>
</reference>
<dbReference type="AlphaFoldDB" id="A0A1X6P4J5"/>
<accession>A0A1X6P4J5</accession>
<feature type="compositionally biased region" description="Pro residues" evidence="1">
    <location>
        <begin position="71"/>
        <end position="86"/>
    </location>
</feature>
<protein>
    <submittedName>
        <fullName evidence="2">Uncharacterized protein</fullName>
    </submittedName>
</protein>
<proteinExistence type="predicted"/>
<dbReference type="EMBL" id="KV918895">
    <property type="protein sequence ID" value="OSX75670.1"/>
    <property type="molecule type" value="Genomic_DNA"/>
</dbReference>
<evidence type="ECO:0000313" key="3">
    <source>
        <dbReference type="Proteomes" id="UP000218209"/>
    </source>
</evidence>
<name>A0A1X6P4J5_PORUM</name>
<feature type="compositionally biased region" description="Polar residues" evidence="1">
    <location>
        <begin position="111"/>
        <end position="126"/>
    </location>
</feature>
<evidence type="ECO:0000256" key="1">
    <source>
        <dbReference type="SAM" id="MobiDB-lite"/>
    </source>
</evidence>
<gene>
    <name evidence="2" type="ORF">BU14_0227s0009</name>
</gene>